<evidence type="ECO:0000256" key="3">
    <source>
        <dbReference type="PROSITE-ProRule" id="PRU01191"/>
    </source>
</evidence>
<dbReference type="InterPro" id="IPR005202">
    <property type="entry name" value="TF_GRAS"/>
</dbReference>
<comment type="caution">
    <text evidence="3">Lacks conserved residue(s) required for the propagation of feature annotation.</text>
</comment>
<feature type="region of interest" description="PFYRE" evidence="3">
    <location>
        <begin position="366"/>
        <end position="457"/>
    </location>
</feature>
<feature type="region of interest" description="Disordered" evidence="4">
    <location>
        <begin position="292"/>
        <end position="314"/>
    </location>
</feature>
<proteinExistence type="inferred from homology"/>
<dbReference type="OrthoDB" id="1913536at2759"/>
<feature type="compositionally biased region" description="Low complexity" evidence="4">
    <location>
        <begin position="19"/>
        <end position="29"/>
    </location>
</feature>
<accession>A0A7I8K8T4</accession>
<comment type="similarity">
    <text evidence="3">Belongs to the GRAS family.</text>
</comment>
<evidence type="ECO:0000256" key="4">
    <source>
        <dbReference type="SAM" id="MobiDB-lite"/>
    </source>
</evidence>
<keyword evidence="6" id="KW-1185">Reference proteome</keyword>
<protein>
    <submittedName>
        <fullName evidence="5">Uncharacterized protein</fullName>
    </submittedName>
</protein>
<evidence type="ECO:0000313" key="6">
    <source>
        <dbReference type="Proteomes" id="UP000663760"/>
    </source>
</evidence>
<feature type="region of interest" description="SAW" evidence="3">
    <location>
        <begin position="460"/>
        <end position="540"/>
    </location>
</feature>
<name>A0A7I8K8T4_SPIIN</name>
<keyword evidence="2" id="KW-0804">Transcription</keyword>
<feature type="compositionally biased region" description="Gly residues" evidence="4">
    <location>
        <begin position="295"/>
        <end position="305"/>
    </location>
</feature>
<dbReference type="EMBL" id="LR746266">
    <property type="protein sequence ID" value="CAA7393606.1"/>
    <property type="molecule type" value="Genomic_DNA"/>
</dbReference>
<dbReference type="PANTHER" id="PTHR31636">
    <property type="entry name" value="OSJNBA0084A10.13 PROTEIN-RELATED"/>
    <property type="match status" value="1"/>
</dbReference>
<evidence type="ECO:0000256" key="2">
    <source>
        <dbReference type="ARBA" id="ARBA00023163"/>
    </source>
</evidence>
<gene>
    <name evidence="5" type="ORF">SI8410_03004333</name>
</gene>
<organism evidence="5 6">
    <name type="scientific">Spirodela intermedia</name>
    <name type="common">Intermediate duckweed</name>
    <dbReference type="NCBI Taxonomy" id="51605"/>
    <lineage>
        <taxon>Eukaryota</taxon>
        <taxon>Viridiplantae</taxon>
        <taxon>Streptophyta</taxon>
        <taxon>Embryophyta</taxon>
        <taxon>Tracheophyta</taxon>
        <taxon>Spermatophyta</taxon>
        <taxon>Magnoliopsida</taxon>
        <taxon>Liliopsida</taxon>
        <taxon>Araceae</taxon>
        <taxon>Lemnoideae</taxon>
        <taxon>Spirodela</taxon>
    </lineage>
</organism>
<reference evidence="5" key="1">
    <citation type="submission" date="2020-02" db="EMBL/GenBank/DDBJ databases">
        <authorList>
            <person name="Scholz U."/>
            <person name="Mascher M."/>
            <person name="Fiebig A."/>
        </authorList>
    </citation>
    <scope>NUCLEOTIDE SEQUENCE</scope>
</reference>
<dbReference type="PROSITE" id="PS50985">
    <property type="entry name" value="GRAS"/>
    <property type="match status" value="1"/>
</dbReference>
<dbReference type="Pfam" id="PF03514">
    <property type="entry name" value="GRAS"/>
    <property type="match status" value="1"/>
</dbReference>
<feature type="region of interest" description="Disordered" evidence="4">
    <location>
        <begin position="9"/>
        <end position="73"/>
    </location>
</feature>
<evidence type="ECO:0000256" key="1">
    <source>
        <dbReference type="ARBA" id="ARBA00023015"/>
    </source>
</evidence>
<feature type="short sequence motif" description="VHIID" evidence="3">
    <location>
        <begin position="256"/>
        <end position="260"/>
    </location>
</feature>
<keyword evidence="1" id="KW-0805">Transcription regulation</keyword>
<evidence type="ECO:0000313" key="5">
    <source>
        <dbReference type="EMBL" id="CAA7393606.1"/>
    </source>
</evidence>
<dbReference type="AlphaFoldDB" id="A0A7I8K8T4"/>
<sequence>MDTLFRLVSFQPDQQSFNSSRTSSSSRSSKQANHPLYHNQYTTEEDDEECCNHNDANNNSDNVYMDEDDFSSSSSSKQYYYPYAHQHQPPASATTTITAATPTTSYNTPPSSQPQHQTFEPAEFSYPQGFNLDADVDFTSSGKWASEVLLDCARAVSGGDTARVQQLMWMLNELSSPYGDANQKLSAYFLQALLARMTSSGPRTLRTLAAAYERNCSFDSTRKTALRFQEVSPWSTFGHVASNGAILEAFDGESRVHILDLSNTFCTQWPTLLEALATRSDDTPHLRLTTVITTPGGGGGGGGSGVESSSSTSSVQRVMKEIGARMEKFARLMGVPFKFQAIHHTGDLSGLDFDSLGAPADGDEVLAINCVNALHGVGSGSLRDSVAAALRRLRPKIMTIVEEEADIRPDDDGDYVRAFGETLRFFSAYFDSLDESFPKTSNERLSLERAAGKGIVDLVACGTEESTERRETAASWSTRMRTAGFSPVSLSDDVADDVRALLRRYREGWSMAASSEGDPSAAGVFLSWKEQPVVWASAWKP</sequence>
<feature type="compositionally biased region" description="Low complexity" evidence="4">
    <location>
        <begin position="53"/>
        <end position="62"/>
    </location>
</feature>
<dbReference type="Proteomes" id="UP000663760">
    <property type="component" value="Chromosome 3"/>
</dbReference>